<feature type="domain" description="Aminotransferase-like plant mobile" evidence="1">
    <location>
        <begin position="1"/>
        <end position="55"/>
    </location>
</feature>
<dbReference type="PANTHER" id="PTHR46033:SF8">
    <property type="entry name" value="PROTEIN MAINTENANCE OF MERISTEMS-LIKE"/>
    <property type="match status" value="1"/>
</dbReference>
<sequence>MAFVERWRPHTNTFHMPFGEMTIMLYDIAVLLGIQVDVHMVVGNESVKAQLCEMLRVAQLS</sequence>
<name>A0AAV0MJU5_9ROSI</name>
<evidence type="ECO:0000313" key="2">
    <source>
        <dbReference type="EMBL" id="CAI0446284.1"/>
    </source>
</evidence>
<evidence type="ECO:0000259" key="1">
    <source>
        <dbReference type="Pfam" id="PF10536"/>
    </source>
</evidence>
<accession>A0AAV0MJU5</accession>
<comment type="caution">
    <text evidence="2">The sequence shown here is derived from an EMBL/GenBank/DDBJ whole genome shotgun (WGS) entry which is preliminary data.</text>
</comment>
<dbReference type="Proteomes" id="UP001154282">
    <property type="component" value="Unassembled WGS sequence"/>
</dbReference>
<dbReference type="PANTHER" id="PTHR46033">
    <property type="entry name" value="PROTEIN MAIN-LIKE 2"/>
    <property type="match status" value="1"/>
</dbReference>
<dbReference type="InterPro" id="IPR019557">
    <property type="entry name" value="AminoTfrase-like_pln_mobile"/>
</dbReference>
<dbReference type="Pfam" id="PF10536">
    <property type="entry name" value="PMD"/>
    <property type="match status" value="1"/>
</dbReference>
<organism evidence="2 3">
    <name type="scientific">Linum tenue</name>
    <dbReference type="NCBI Taxonomy" id="586396"/>
    <lineage>
        <taxon>Eukaryota</taxon>
        <taxon>Viridiplantae</taxon>
        <taxon>Streptophyta</taxon>
        <taxon>Embryophyta</taxon>
        <taxon>Tracheophyta</taxon>
        <taxon>Spermatophyta</taxon>
        <taxon>Magnoliopsida</taxon>
        <taxon>eudicotyledons</taxon>
        <taxon>Gunneridae</taxon>
        <taxon>Pentapetalae</taxon>
        <taxon>rosids</taxon>
        <taxon>fabids</taxon>
        <taxon>Malpighiales</taxon>
        <taxon>Linaceae</taxon>
        <taxon>Linum</taxon>
    </lineage>
</organism>
<keyword evidence="3" id="KW-1185">Reference proteome</keyword>
<dbReference type="AlphaFoldDB" id="A0AAV0MJU5"/>
<dbReference type="InterPro" id="IPR044824">
    <property type="entry name" value="MAIN-like"/>
</dbReference>
<reference evidence="2" key="1">
    <citation type="submission" date="2022-08" db="EMBL/GenBank/DDBJ databases">
        <authorList>
            <person name="Gutierrez-Valencia J."/>
        </authorList>
    </citation>
    <scope>NUCLEOTIDE SEQUENCE</scope>
</reference>
<dbReference type="GO" id="GO:0010073">
    <property type="term" value="P:meristem maintenance"/>
    <property type="evidence" value="ECO:0007669"/>
    <property type="project" value="InterPro"/>
</dbReference>
<evidence type="ECO:0000313" key="3">
    <source>
        <dbReference type="Proteomes" id="UP001154282"/>
    </source>
</evidence>
<protein>
    <recommendedName>
        <fullName evidence="1">Aminotransferase-like plant mobile domain-containing protein</fullName>
    </recommendedName>
</protein>
<gene>
    <name evidence="2" type="ORF">LITE_LOCUS28951</name>
</gene>
<dbReference type="EMBL" id="CAMGYJ010000007">
    <property type="protein sequence ID" value="CAI0446284.1"/>
    <property type="molecule type" value="Genomic_DNA"/>
</dbReference>
<proteinExistence type="predicted"/>